<feature type="region of interest" description="Disordered" evidence="1">
    <location>
        <begin position="1"/>
        <end position="25"/>
    </location>
</feature>
<comment type="caution">
    <text evidence="2">The sequence shown here is derived from an EMBL/GenBank/DDBJ whole genome shotgun (WGS) entry which is preliminary data.</text>
</comment>
<gene>
    <name evidence="2" type="ORF">F2P81_007337</name>
</gene>
<sequence length="106" mass="12222">MLRYQCRSLTAARQTPPPPKKKTQWREIIRSKEKSLRPTLVNFAMDTATKTDAWKISTDDRSEPRTLRAAAAAAAAGFYAQEFLQDIFFRCSRTQAKEERRAADRQ</sequence>
<dbReference type="Proteomes" id="UP000438429">
    <property type="component" value="Unassembled WGS sequence"/>
</dbReference>
<dbReference type="AlphaFoldDB" id="A0A6A4T9A5"/>
<evidence type="ECO:0000313" key="3">
    <source>
        <dbReference type="Proteomes" id="UP000438429"/>
    </source>
</evidence>
<name>A0A6A4T9A5_SCOMX</name>
<dbReference type="EMBL" id="VEVO01000006">
    <property type="protein sequence ID" value="KAF0041439.1"/>
    <property type="molecule type" value="Genomic_DNA"/>
</dbReference>
<evidence type="ECO:0000256" key="1">
    <source>
        <dbReference type="SAM" id="MobiDB-lite"/>
    </source>
</evidence>
<accession>A0A6A4T9A5</accession>
<proteinExistence type="predicted"/>
<organism evidence="2 3">
    <name type="scientific">Scophthalmus maximus</name>
    <name type="common">Turbot</name>
    <name type="synonym">Psetta maxima</name>
    <dbReference type="NCBI Taxonomy" id="52904"/>
    <lineage>
        <taxon>Eukaryota</taxon>
        <taxon>Metazoa</taxon>
        <taxon>Chordata</taxon>
        <taxon>Craniata</taxon>
        <taxon>Vertebrata</taxon>
        <taxon>Euteleostomi</taxon>
        <taxon>Actinopterygii</taxon>
        <taxon>Neopterygii</taxon>
        <taxon>Teleostei</taxon>
        <taxon>Neoteleostei</taxon>
        <taxon>Acanthomorphata</taxon>
        <taxon>Carangaria</taxon>
        <taxon>Pleuronectiformes</taxon>
        <taxon>Pleuronectoidei</taxon>
        <taxon>Scophthalmidae</taxon>
        <taxon>Scophthalmus</taxon>
    </lineage>
</organism>
<evidence type="ECO:0000313" key="2">
    <source>
        <dbReference type="EMBL" id="KAF0041439.1"/>
    </source>
</evidence>
<reference evidence="2 3" key="1">
    <citation type="submission" date="2019-06" db="EMBL/GenBank/DDBJ databases">
        <title>Draft genomes of female and male turbot (Scophthalmus maximus).</title>
        <authorList>
            <person name="Xu H."/>
            <person name="Xu X.-W."/>
            <person name="Shao C."/>
            <person name="Chen S."/>
        </authorList>
    </citation>
    <scope>NUCLEOTIDE SEQUENCE [LARGE SCALE GENOMIC DNA]</scope>
    <source>
        <strain evidence="2">Ysfricsl-2016a</strain>
        <tissue evidence="2">Blood</tissue>
    </source>
</reference>
<protein>
    <submittedName>
        <fullName evidence="2">Uncharacterized protein</fullName>
    </submittedName>
</protein>